<sequence>MATNSEKFIFSVITAVILLLAVGLELGGSFVPRWARPINGTSEENGGNTSFSIWTKRECWNHMCKTTLIEVTWTLEECTTVDGRKGDCYTKTGVKKKPKTECWNVHYCNITWHHEEGGTSEYR</sequence>
<organism evidence="1 2">
    <name type="scientific">Lottia gigantea</name>
    <name type="common">Giant owl limpet</name>
    <dbReference type="NCBI Taxonomy" id="225164"/>
    <lineage>
        <taxon>Eukaryota</taxon>
        <taxon>Metazoa</taxon>
        <taxon>Spiralia</taxon>
        <taxon>Lophotrochozoa</taxon>
        <taxon>Mollusca</taxon>
        <taxon>Gastropoda</taxon>
        <taxon>Patellogastropoda</taxon>
        <taxon>Lottioidea</taxon>
        <taxon>Lottiidae</taxon>
        <taxon>Lottia</taxon>
    </lineage>
</organism>
<protein>
    <submittedName>
        <fullName evidence="1">Uncharacterized protein</fullName>
    </submittedName>
</protein>
<accession>V4AL73</accession>
<dbReference type="OMA" id="ICTTEHR"/>
<keyword evidence="2" id="KW-1185">Reference proteome</keyword>
<dbReference type="EMBL" id="KB199651">
    <property type="protein sequence ID" value="ESP04944.1"/>
    <property type="molecule type" value="Genomic_DNA"/>
</dbReference>
<dbReference type="HOGENOM" id="CLU_2017811_0_0_1"/>
<dbReference type="AlphaFoldDB" id="V4AL73"/>
<evidence type="ECO:0000313" key="2">
    <source>
        <dbReference type="Proteomes" id="UP000030746"/>
    </source>
</evidence>
<dbReference type="RefSeq" id="XP_009044453.1">
    <property type="nucleotide sequence ID" value="XM_009046205.1"/>
</dbReference>
<name>V4AL73_LOTGI</name>
<dbReference type="Proteomes" id="UP000030746">
    <property type="component" value="Unassembled WGS sequence"/>
</dbReference>
<proteinExistence type="predicted"/>
<evidence type="ECO:0000313" key="1">
    <source>
        <dbReference type="EMBL" id="ESP04944.1"/>
    </source>
</evidence>
<dbReference type="KEGG" id="lgi:LOTGIDRAFT_156187"/>
<dbReference type="OrthoDB" id="6157572at2759"/>
<dbReference type="GeneID" id="20236958"/>
<dbReference type="CTD" id="20236958"/>
<reference evidence="1 2" key="1">
    <citation type="journal article" date="2013" name="Nature">
        <title>Insights into bilaterian evolution from three spiralian genomes.</title>
        <authorList>
            <person name="Simakov O."/>
            <person name="Marletaz F."/>
            <person name="Cho S.J."/>
            <person name="Edsinger-Gonzales E."/>
            <person name="Havlak P."/>
            <person name="Hellsten U."/>
            <person name="Kuo D.H."/>
            <person name="Larsson T."/>
            <person name="Lv J."/>
            <person name="Arendt D."/>
            <person name="Savage R."/>
            <person name="Osoegawa K."/>
            <person name="de Jong P."/>
            <person name="Grimwood J."/>
            <person name="Chapman J.A."/>
            <person name="Shapiro H."/>
            <person name="Aerts A."/>
            <person name="Otillar R.P."/>
            <person name="Terry A.Y."/>
            <person name="Boore J.L."/>
            <person name="Grigoriev I.V."/>
            <person name="Lindberg D.R."/>
            <person name="Seaver E.C."/>
            <person name="Weisblat D.A."/>
            <person name="Putnam N.H."/>
            <person name="Rokhsar D.S."/>
        </authorList>
    </citation>
    <scope>NUCLEOTIDE SEQUENCE [LARGE SCALE GENOMIC DNA]</scope>
</reference>
<gene>
    <name evidence="1" type="ORF">LOTGIDRAFT_156187</name>
</gene>